<evidence type="ECO:0000256" key="1">
    <source>
        <dbReference type="SAM" id="MobiDB-lite"/>
    </source>
</evidence>
<feature type="compositionally biased region" description="Basic and acidic residues" evidence="1">
    <location>
        <begin position="334"/>
        <end position="346"/>
    </location>
</feature>
<reference evidence="2" key="1">
    <citation type="submission" date="2022-11" db="EMBL/GenBank/DDBJ databases">
        <authorList>
            <person name="Petersen C."/>
        </authorList>
    </citation>
    <scope>NUCLEOTIDE SEQUENCE</scope>
    <source>
        <strain evidence="2">IBT 20477</strain>
    </source>
</reference>
<evidence type="ECO:0000313" key="3">
    <source>
        <dbReference type="Proteomes" id="UP001150942"/>
    </source>
</evidence>
<organism evidence="2 3">
    <name type="scientific">Penicillium cf. viridicatum</name>
    <dbReference type="NCBI Taxonomy" id="2972119"/>
    <lineage>
        <taxon>Eukaryota</taxon>
        <taxon>Fungi</taxon>
        <taxon>Dikarya</taxon>
        <taxon>Ascomycota</taxon>
        <taxon>Pezizomycotina</taxon>
        <taxon>Eurotiomycetes</taxon>
        <taxon>Eurotiomycetidae</taxon>
        <taxon>Eurotiales</taxon>
        <taxon>Aspergillaceae</taxon>
        <taxon>Penicillium</taxon>
    </lineage>
</organism>
<sequence>MAPQAFCCDQIRSITFENEEYRLGLFIYWAKAGNKRPPTKDENPGLDVPFCVQVFQKPNSTWLFVPTGWGEFTEINRKLLATPWVSHVPSHYKCRVHRKAYQVTVYERRVKSSTLSPTTSTSSNTKVPDQNGRGDPSSSTAIKEPTNIARVPDDSTNPPAANDHTETLVGTDTQYNLENISSLANMPAGQYVLDLINWARNTVPLTRVSLPTEAEILKKYLLHDLRKLAESVEENISLWMLLSTSYPVAKFLISRSPSNVYTRDDRAKILEATAAAINAVYCLAIGQHEGQDRNPDFIDVFEEICRQHPDDGYLTSLVNCAIEGLQEAIEAEKDEHNKAELAERKVYSPANEDDTYDHCDLSTSDQES</sequence>
<feature type="compositionally biased region" description="Low complexity" evidence="1">
    <location>
        <begin position="112"/>
        <end position="125"/>
    </location>
</feature>
<evidence type="ECO:0000313" key="2">
    <source>
        <dbReference type="EMBL" id="KAJ5197442.1"/>
    </source>
</evidence>
<dbReference type="Proteomes" id="UP001150942">
    <property type="component" value="Unassembled WGS sequence"/>
</dbReference>
<protein>
    <submittedName>
        <fullName evidence="2">Uncharacterized protein</fullName>
    </submittedName>
</protein>
<dbReference type="AlphaFoldDB" id="A0A9W9JK58"/>
<proteinExistence type="predicted"/>
<comment type="caution">
    <text evidence="2">The sequence shown here is derived from an EMBL/GenBank/DDBJ whole genome shotgun (WGS) entry which is preliminary data.</text>
</comment>
<gene>
    <name evidence="2" type="ORF">N7449_007921</name>
</gene>
<name>A0A9W9JK58_9EURO</name>
<feature type="region of interest" description="Disordered" evidence="1">
    <location>
        <begin position="334"/>
        <end position="368"/>
    </location>
</feature>
<keyword evidence="3" id="KW-1185">Reference proteome</keyword>
<dbReference type="OrthoDB" id="4369499at2759"/>
<accession>A0A9W9JK58</accession>
<reference evidence="2" key="2">
    <citation type="journal article" date="2023" name="IMA Fungus">
        <title>Comparative genomic study of the Penicillium genus elucidates a diverse pangenome and 15 lateral gene transfer events.</title>
        <authorList>
            <person name="Petersen C."/>
            <person name="Sorensen T."/>
            <person name="Nielsen M.R."/>
            <person name="Sondergaard T.E."/>
            <person name="Sorensen J.L."/>
            <person name="Fitzpatrick D.A."/>
            <person name="Frisvad J.C."/>
            <person name="Nielsen K.L."/>
        </authorList>
    </citation>
    <scope>NUCLEOTIDE SEQUENCE</scope>
    <source>
        <strain evidence="2">IBT 20477</strain>
    </source>
</reference>
<dbReference type="EMBL" id="JAPQKQ010000005">
    <property type="protein sequence ID" value="KAJ5197442.1"/>
    <property type="molecule type" value="Genomic_DNA"/>
</dbReference>
<feature type="region of interest" description="Disordered" evidence="1">
    <location>
        <begin position="112"/>
        <end position="166"/>
    </location>
</feature>